<feature type="region of interest" description="Disordered" evidence="1">
    <location>
        <begin position="177"/>
        <end position="226"/>
    </location>
</feature>
<feature type="compositionally biased region" description="Low complexity" evidence="1">
    <location>
        <begin position="376"/>
        <end position="390"/>
    </location>
</feature>
<evidence type="ECO:0000313" key="2">
    <source>
        <dbReference type="EMBL" id="KAK9843767.1"/>
    </source>
</evidence>
<comment type="caution">
    <text evidence="2">The sequence shown here is derived from an EMBL/GenBank/DDBJ whole genome shotgun (WGS) entry which is preliminary data.</text>
</comment>
<feature type="region of interest" description="Disordered" evidence="1">
    <location>
        <begin position="317"/>
        <end position="396"/>
    </location>
</feature>
<feature type="compositionally biased region" description="Low complexity" evidence="1">
    <location>
        <begin position="342"/>
        <end position="362"/>
    </location>
</feature>
<feature type="compositionally biased region" description="Basic and acidic residues" evidence="1">
    <location>
        <begin position="586"/>
        <end position="598"/>
    </location>
</feature>
<keyword evidence="3" id="KW-1185">Reference proteome</keyword>
<feature type="compositionally biased region" description="Low complexity" evidence="1">
    <location>
        <begin position="476"/>
        <end position="507"/>
    </location>
</feature>
<feature type="compositionally biased region" description="Basic and acidic residues" evidence="1">
    <location>
        <begin position="452"/>
        <end position="463"/>
    </location>
</feature>
<protein>
    <submittedName>
        <fullName evidence="2">Uncharacterized protein</fullName>
    </submittedName>
</protein>
<feature type="region of interest" description="Disordered" evidence="1">
    <location>
        <begin position="427"/>
        <end position="527"/>
    </location>
</feature>
<dbReference type="EMBL" id="JALJOU010000005">
    <property type="protein sequence ID" value="KAK9843767.1"/>
    <property type="molecule type" value="Genomic_DNA"/>
</dbReference>
<organism evidence="2 3">
    <name type="scientific">Elliptochloris bilobata</name>
    <dbReference type="NCBI Taxonomy" id="381761"/>
    <lineage>
        <taxon>Eukaryota</taxon>
        <taxon>Viridiplantae</taxon>
        <taxon>Chlorophyta</taxon>
        <taxon>core chlorophytes</taxon>
        <taxon>Trebouxiophyceae</taxon>
        <taxon>Trebouxiophyceae incertae sedis</taxon>
        <taxon>Elliptochloris clade</taxon>
        <taxon>Elliptochloris</taxon>
    </lineage>
</organism>
<name>A0AAW1SDL4_9CHLO</name>
<feature type="region of interest" description="Disordered" evidence="1">
    <location>
        <begin position="568"/>
        <end position="598"/>
    </location>
</feature>
<dbReference type="Proteomes" id="UP001445335">
    <property type="component" value="Unassembled WGS sequence"/>
</dbReference>
<dbReference type="AlphaFoldDB" id="A0AAW1SDL4"/>
<evidence type="ECO:0000313" key="3">
    <source>
        <dbReference type="Proteomes" id="UP001445335"/>
    </source>
</evidence>
<reference evidence="2 3" key="1">
    <citation type="journal article" date="2024" name="Nat. Commun.">
        <title>Phylogenomics reveals the evolutionary origins of lichenization in chlorophyte algae.</title>
        <authorList>
            <person name="Puginier C."/>
            <person name="Libourel C."/>
            <person name="Otte J."/>
            <person name="Skaloud P."/>
            <person name="Haon M."/>
            <person name="Grisel S."/>
            <person name="Petersen M."/>
            <person name="Berrin J.G."/>
            <person name="Delaux P.M."/>
            <person name="Dal Grande F."/>
            <person name="Keller J."/>
        </authorList>
    </citation>
    <scope>NUCLEOTIDE SEQUENCE [LARGE SCALE GENOMIC DNA]</scope>
    <source>
        <strain evidence="2 3">SAG 245.80</strain>
    </source>
</reference>
<gene>
    <name evidence="2" type="ORF">WJX81_005570</name>
</gene>
<sequence length="598" mass="59155">MHSSPALVAKQLCWRPALEGAKGLAPASPPLPYDPQEGSENLTSPPFGGAPTPPAFGIRVAERPPRAFDARRQSIAIAKTFDAAAAGIGLLGDDDLAGLRLPAHPAHDASPSLPLAACEALGLLGPSDPRPNPINPGDLATKAAARPAAPAMRESMALFLQLEGAVAGANGFAPEEVLHINDPGTPQPAARRAGAEPDPAPQPAMSPLAHATPSSRRSGARGAPAPAVTDSMQLFLQLEGAVAGANGFSPEEVLHYNRSSAAGPLHPVHAPTGAAAPRGPAGLGLGLNPLAARSVRASSLTAIRECADEAPGRASVLAPSAPQAAGAVPTSGSLGGGKAAVGSARQPAPAAPAQQPGASQAGDLGARDPRAGGSVEAQAEARAEPQQQPASRLRRPAASHNFFRPGALAARGDQDLPLARAGRGGAAAVANRPSGQPAGVGGRGASVARSAAEARRAAARDAAARATRAGGGGGAPAAAEAPARGQLGTSGARAGAARPAAAWPRAGSDASARVPAERAGQQPAAPSLGPLAAGVKAYGSPDVFSSLLERAFESGDSNAFCGLGGGIRNSPLGGGDKAQAAAQRTTAKDRHWEAWEGK</sequence>
<evidence type="ECO:0000256" key="1">
    <source>
        <dbReference type="SAM" id="MobiDB-lite"/>
    </source>
</evidence>
<feature type="compositionally biased region" description="Low complexity" evidence="1">
    <location>
        <begin position="213"/>
        <end position="226"/>
    </location>
</feature>
<accession>A0AAW1SDL4</accession>
<proteinExistence type="predicted"/>